<feature type="compositionally biased region" description="Polar residues" evidence="1">
    <location>
        <begin position="40"/>
        <end position="52"/>
    </location>
</feature>
<keyword evidence="2" id="KW-1133">Transmembrane helix</keyword>
<dbReference type="InterPro" id="IPR025493">
    <property type="entry name" value="DUF4384"/>
</dbReference>
<gene>
    <name evidence="4" type="ORF">GFB49_16615</name>
</gene>
<evidence type="ECO:0000256" key="1">
    <source>
        <dbReference type="SAM" id="MobiDB-lite"/>
    </source>
</evidence>
<keyword evidence="5" id="KW-1185">Reference proteome</keyword>
<dbReference type="Pfam" id="PF14326">
    <property type="entry name" value="DUF4384"/>
    <property type="match status" value="1"/>
</dbReference>
<organism evidence="4 5">
    <name type="scientific">Tritonibacter litoralis</name>
    <dbReference type="NCBI Taxonomy" id="2662264"/>
    <lineage>
        <taxon>Bacteria</taxon>
        <taxon>Pseudomonadati</taxon>
        <taxon>Pseudomonadota</taxon>
        <taxon>Alphaproteobacteria</taxon>
        <taxon>Rhodobacterales</taxon>
        <taxon>Paracoccaceae</taxon>
        <taxon>Tritonibacter</taxon>
    </lineage>
</organism>
<name>A0A843YLG5_9RHOB</name>
<dbReference type="AlphaFoldDB" id="A0A843YLG5"/>
<dbReference type="Proteomes" id="UP000444174">
    <property type="component" value="Unassembled WGS sequence"/>
</dbReference>
<feature type="transmembrane region" description="Helical" evidence="2">
    <location>
        <begin position="6"/>
        <end position="26"/>
    </location>
</feature>
<dbReference type="EMBL" id="WIBF01000012">
    <property type="protein sequence ID" value="MQQ10092.1"/>
    <property type="molecule type" value="Genomic_DNA"/>
</dbReference>
<evidence type="ECO:0000313" key="4">
    <source>
        <dbReference type="EMBL" id="MQQ10092.1"/>
    </source>
</evidence>
<evidence type="ECO:0000313" key="5">
    <source>
        <dbReference type="Proteomes" id="UP000444174"/>
    </source>
</evidence>
<dbReference type="RefSeq" id="WP_153217072.1">
    <property type="nucleotide sequence ID" value="NZ_WIBF01000012.1"/>
</dbReference>
<keyword evidence="2" id="KW-0812">Transmembrane</keyword>
<comment type="caution">
    <text evidence="4">The sequence shown here is derived from an EMBL/GenBank/DDBJ whole genome shotgun (WGS) entry which is preliminary data.</text>
</comment>
<evidence type="ECO:0000259" key="3">
    <source>
        <dbReference type="Pfam" id="PF14326"/>
    </source>
</evidence>
<feature type="domain" description="DUF4384" evidence="3">
    <location>
        <begin position="370"/>
        <end position="451"/>
    </location>
</feature>
<reference evidence="4 5" key="1">
    <citation type="submission" date="2019-10" db="EMBL/GenBank/DDBJ databases">
        <title>Epibacterium sp. nov., isolated from seawater.</title>
        <authorList>
            <person name="Zhang X."/>
            <person name="Li N."/>
        </authorList>
    </citation>
    <scope>NUCLEOTIDE SEQUENCE [LARGE SCALE GENOMIC DNA]</scope>
    <source>
        <strain evidence="4 5">SM1979</strain>
    </source>
</reference>
<sequence>MTGRLATWGLALVGSALLHLGGYLWVKHQFTARPIPPQPTVTSQMSVQSEPVRQTAAKSGDASGEATPDQPASGQSLAAGTVPLSTARPVVATVTPLRDVPDAATPVAAASPSANPVAAATPTAAQLAASTPPSAPANAAPLPTVATAAAVPPTATLVATTSQTTLLVSTAAPLTPSLAAVTSSPAPLPVAAAPSTPAALITTPSTALSDAPAPSETLVVQRPPAEAITAELAFMGASQDIDAQSLAAFQSFTRPGDLQAEGDPLRDGVARILSQVPCARLQVEFDPDTATLALRGHVPDANLKAPVLDLLQQQMGGNIAVSDQMALLPRPQCGTLQAIENVGLPQSTDQITNPALLGADTHVRVFDFRAGDLLFLDLTGPDYPAFVYVDYMDAGGNVLHLSPNEHAPLIELSPAQPFSVGARAGQTKGLQLVIAPPFGQEIVVAFAASHPINIGPRPLVEPAGPYLEALKSGIATARAAIPDFKGEWVYFLVSTGP</sequence>
<protein>
    <submittedName>
        <fullName evidence="4">DUF4384 domain-containing protein</fullName>
    </submittedName>
</protein>
<proteinExistence type="predicted"/>
<keyword evidence="2" id="KW-0472">Membrane</keyword>
<feature type="region of interest" description="Disordered" evidence="1">
    <location>
        <begin position="37"/>
        <end position="81"/>
    </location>
</feature>
<evidence type="ECO:0000256" key="2">
    <source>
        <dbReference type="SAM" id="Phobius"/>
    </source>
</evidence>
<accession>A0A843YLG5</accession>